<evidence type="ECO:0000313" key="8">
    <source>
        <dbReference type="Proteomes" id="UP000233534"/>
    </source>
</evidence>
<sequence>MRKIIKLLTPENVHIEYELAGLGSRFTAFFIDCLIQILAIIFIRLLMHFMDFDLIYIVLELGIVDFVLFTYTLILFFHLAYFVFFETFQKGLTPGKRCMKLRVIKGTGAPIGIFDVILRGFLRLVFLLPGFFLVDIMFVVLSNKSQRIGDFAANTIVVKTDRQKKPVTLKELIALNKEEESSSNVYPVDNYEYNLLKDFLERKLELSERREVIAHNLNMYFMKKFNLEKPHESPYDFFEEIINLNSK</sequence>
<keyword evidence="4 5" id="KW-0472">Membrane</keyword>
<feature type="domain" description="RDD" evidence="6">
    <location>
        <begin position="19"/>
        <end position="154"/>
    </location>
</feature>
<evidence type="ECO:0000259" key="6">
    <source>
        <dbReference type="Pfam" id="PF06271"/>
    </source>
</evidence>
<keyword evidence="2 5" id="KW-0812">Transmembrane</keyword>
<evidence type="ECO:0000256" key="2">
    <source>
        <dbReference type="ARBA" id="ARBA00022692"/>
    </source>
</evidence>
<dbReference type="KEGG" id="hsc:HVS_09625"/>
<accession>A0A2K9ECG3</accession>
<feature type="transmembrane region" description="Helical" evidence="5">
    <location>
        <begin position="54"/>
        <end position="84"/>
    </location>
</feature>
<feature type="transmembrane region" description="Helical" evidence="5">
    <location>
        <begin position="121"/>
        <end position="141"/>
    </location>
</feature>
<dbReference type="EMBL" id="CP025197">
    <property type="protein sequence ID" value="AUG57824.1"/>
    <property type="molecule type" value="Genomic_DNA"/>
</dbReference>
<keyword evidence="3 5" id="KW-1133">Transmembrane helix</keyword>
<evidence type="ECO:0000256" key="1">
    <source>
        <dbReference type="ARBA" id="ARBA00004141"/>
    </source>
</evidence>
<reference evidence="7 8" key="1">
    <citation type="submission" date="2017-12" db="EMBL/GenBank/DDBJ databases">
        <title>Complete genome sequence of Herbivorax saccincola GGR1, a novel Cellulosome-producing hydrolytic bacterium in a thermophilic biogas plant, established by Illumina and Nanopore MinION sequencing.</title>
        <authorList>
            <person name="Pechtl A."/>
            <person name="Ruckert C."/>
            <person name="Koeck D.E."/>
            <person name="Maus I."/>
            <person name="Winkler A."/>
            <person name="Kalinowski J."/>
            <person name="Puhler A."/>
            <person name="Schwarz W.W."/>
            <person name="Zverlov V.V."/>
            <person name="Schluter A."/>
            <person name="Liebl W."/>
        </authorList>
    </citation>
    <scope>NUCLEOTIDE SEQUENCE [LARGE SCALE GENOMIC DNA]</scope>
    <source>
        <strain evidence="8">SR1</strain>
    </source>
</reference>
<gene>
    <name evidence="7" type="ORF">HVS_09625</name>
</gene>
<dbReference type="Pfam" id="PF06271">
    <property type="entry name" value="RDD"/>
    <property type="match status" value="1"/>
</dbReference>
<dbReference type="PANTHER" id="PTHR38480">
    <property type="entry name" value="SLR0254 PROTEIN"/>
    <property type="match status" value="1"/>
</dbReference>
<dbReference type="AlphaFoldDB" id="A0A2K9ECG3"/>
<dbReference type="InterPro" id="IPR010432">
    <property type="entry name" value="RDD"/>
</dbReference>
<dbReference type="Proteomes" id="UP000233534">
    <property type="component" value="Chromosome"/>
</dbReference>
<dbReference type="PANTHER" id="PTHR38480:SF1">
    <property type="entry name" value="SLR0254 PROTEIN"/>
    <property type="match status" value="1"/>
</dbReference>
<keyword evidence="8" id="KW-1185">Reference proteome</keyword>
<dbReference type="RefSeq" id="WP_101301639.1">
    <property type="nucleotide sequence ID" value="NZ_CP025197.1"/>
</dbReference>
<dbReference type="GO" id="GO:0016020">
    <property type="term" value="C:membrane"/>
    <property type="evidence" value="ECO:0007669"/>
    <property type="project" value="UniProtKB-SubCell"/>
</dbReference>
<organism evidence="7 8">
    <name type="scientific">Acetivibrio saccincola</name>
    <dbReference type="NCBI Taxonomy" id="1677857"/>
    <lineage>
        <taxon>Bacteria</taxon>
        <taxon>Bacillati</taxon>
        <taxon>Bacillota</taxon>
        <taxon>Clostridia</taxon>
        <taxon>Eubacteriales</taxon>
        <taxon>Oscillospiraceae</taxon>
        <taxon>Acetivibrio</taxon>
    </lineage>
</organism>
<proteinExistence type="predicted"/>
<evidence type="ECO:0000256" key="5">
    <source>
        <dbReference type="SAM" id="Phobius"/>
    </source>
</evidence>
<protein>
    <submittedName>
        <fullName evidence="7">RDD family protein</fullName>
    </submittedName>
</protein>
<feature type="transmembrane region" description="Helical" evidence="5">
    <location>
        <begin position="26"/>
        <end position="47"/>
    </location>
</feature>
<evidence type="ECO:0000256" key="3">
    <source>
        <dbReference type="ARBA" id="ARBA00022989"/>
    </source>
</evidence>
<evidence type="ECO:0000256" key="4">
    <source>
        <dbReference type="ARBA" id="ARBA00023136"/>
    </source>
</evidence>
<comment type="subcellular location">
    <subcellularLocation>
        <location evidence="1">Membrane</location>
        <topology evidence="1">Multi-pass membrane protein</topology>
    </subcellularLocation>
</comment>
<evidence type="ECO:0000313" key="7">
    <source>
        <dbReference type="EMBL" id="AUG57824.1"/>
    </source>
</evidence>
<name>A0A2K9ECG3_9FIRM</name>